<dbReference type="RefSeq" id="XP_013754399.1">
    <property type="nucleotide sequence ID" value="XM_013898945.1"/>
</dbReference>
<protein>
    <submittedName>
        <fullName evidence="2">Uncharacterized protein</fullName>
    </submittedName>
</protein>
<name>A0A0L0DMT8_THETB</name>
<organism evidence="2 3">
    <name type="scientific">Thecamonas trahens ATCC 50062</name>
    <dbReference type="NCBI Taxonomy" id="461836"/>
    <lineage>
        <taxon>Eukaryota</taxon>
        <taxon>Apusozoa</taxon>
        <taxon>Apusomonadida</taxon>
        <taxon>Apusomonadidae</taxon>
        <taxon>Thecamonas</taxon>
    </lineage>
</organism>
<reference evidence="2 3" key="1">
    <citation type="submission" date="2010-05" db="EMBL/GenBank/DDBJ databases">
        <title>The Genome Sequence of Thecamonas trahens ATCC 50062.</title>
        <authorList>
            <consortium name="The Broad Institute Genome Sequencing Platform"/>
            <person name="Russ C."/>
            <person name="Cuomo C."/>
            <person name="Shea T."/>
            <person name="Young S.K."/>
            <person name="Zeng Q."/>
            <person name="Koehrsen M."/>
            <person name="Haas B."/>
            <person name="Borodovsky M."/>
            <person name="Guigo R."/>
            <person name="Alvarado L."/>
            <person name="Berlin A."/>
            <person name="Bochicchio J."/>
            <person name="Borenstein D."/>
            <person name="Chapman S."/>
            <person name="Chen Z."/>
            <person name="Freedman E."/>
            <person name="Gellesch M."/>
            <person name="Goldberg J."/>
            <person name="Griggs A."/>
            <person name="Gujja S."/>
            <person name="Heilman E."/>
            <person name="Heiman D."/>
            <person name="Hepburn T."/>
            <person name="Howarth C."/>
            <person name="Jen D."/>
            <person name="Larson L."/>
            <person name="Mehta T."/>
            <person name="Park D."/>
            <person name="Pearson M."/>
            <person name="Roberts A."/>
            <person name="Saif S."/>
            <person name="Shenoy N."/>
            <person name="Sisk P."/>
            <person name="Stolte C."/>
            <person name="Sykes S."/>
            <person name="Thomson T."/>
            <person name="Walk T."/>
            <person name="White J."/>
            <person name="Yandava C."/>
            <person name="Burger G."/>
            <person name="Gray M.W."/>
            <person name="Holland P.W.H."/>
            <person name="King N."/>
            <person name="Lang F.B.F."/>
            <person name="Roger A.J."/>
            <person name="Ruiz-Trillo I."/>
            <person name="Lander E."/>
            <person name="Nusbaum C."/>
        </authorList>
    </citation>
    <scope>NUCLEOTIDE SEQUENCE [LARGE SCALE GENOMIC DNA]</scope>
    <source>
        <strain evidence="2 3">ATCC 50062</strain>
    </source>
</reference>
<gene>
    <name evidence="2" type="ORF">AMSG_08853</name>
</gene>
<sequence>MSYTSYGSSYTTDEWDIADDVERCDSQWEVHSEFARDGVVVRLADADDAVLEEEIARLEEQLRRGFRVIPKPVQYDVEVEKVRVRVNKGASYSSRKKAIRDYMRRQTEWEPAVMHRAYKLWCDNARHVYDDVSDEGRSKSKKKSKGSKKSMSSKKKSKSSKKSKSKSKGKKAKTKTK</sequence>
<keyword evidence="3" id="KW-1185">Reference proteome</keyword>
<proteinExistence type="predicted"/>
<evidence type="ECO:0000313" key="3">
    <source>
        <dbReference type="Proteomes" id="UP000054408"/>
    </source>
</evidence>
<dbReference type="GeneID" id="25567447"/>
<feature type="compositionally biased region" description="Basic residues" evidence="1">
    <location>
        <begin position="139"/>
        <end position="177"/>
    </location>
</feature>
<feature type="region of interest" description="Disordered" evidence="1">
    <location>
        <begin position="132"/>
        <end position="177"/>
    </location>
</feature>
<dbReference type="AlphaFoldDB" id="A0A0L0DMT8"/>
<dbReference type="Proteomes" id="UP000054408">
    <property type="component" value="Unassembled WGS sequence"/>
</dbReference>
<evidence type="ECO:0000256" key="1">
    <source>
        <dbReference type="SAM" id="MobiDB-lite"/>
    </source>
</evidence>
<accession>A0A0L0DMT8</accession>
<evidence type="ECO:0000313" key="2">
    <source>
        <dbReference type="EMBL" id="KNC53351.1"/>
    </source>
</evidence>
<dbReference type="EMBL" id="GL349481">
    <property type="protein sequence ID" value="KNC53351.1"/>
    <property type="molecule type" value="Genomic_DNA"/>
</dbReference>